<organism evidence="2 3">
    <name type="scientific">Apodospora peruviana</name>
    <dbReference type="NCBI Taxonomy" id="516989"/>
    <lineage>
        <taxon>Eukaryota</taxon>
        <taxon>Fungi</taxon>
        <taxon>Dikarya</taxon>
        <taxon>Ascomycota</taxon>
        <taxon>Pezizomycotina</taxon>
        <taxon>Sordariomycetes</taxon>
        <taxon>Sordariomycetidae</taxon>
        <taxon>Sordariales</taxon>
        <taxon>Lasiosphaeriaceae</taxon>
        <taxon>Apodospora</taxon>
    </lineage>
</organism>
<evidence type="ECO:0000256" key="1">
    <source>
        <dbReference type="SAM" id="Phobius"/>
    </source>
</evidence>
<evidence type="ECO:0000313" key="3">
    <source>
        <dbReference type="Proteomes" id="UP001283341"/>
    </source>
</evidence>
<feature type="transmembrane region" description="Helical" evidence="1">
    <location>
        <begin position="61"/>
        <end position="85"/>
    </location>
</feature>
<keyword evidence="1" id="KW-0472">Membrane</keyword>
<dbReference type="Proteomes" id="UP001283341">
    <property type="component" value="Unassembled WGS sequence"/>
</dbReference>
<name>A0AAE0IB67_9PEZI</name>
<accession>A0AAE0IB67</accession>
<keyword evidence="1" id="KW-1133">Transmembrane helix</keyword>
<evidence type="ECO:0000313" key="2">
    <source>
        <dbReference type="EMBL" id="KAK3321750.1"/>
    </source>
</evidence>
<keyword evidence="3" id="KW-1185">Reference proteome</keyword>
<protein>
    <submittedName>
        <fullName evidence="2">Uncharacterized protein</fullName>
    </submittedName>
</protein>
<sequence length="154" mass="17576">MSCGAPIYDVPKASGSGVPSPINRRPQDVAARRPTFFNETLHFASYKVQNPDTWTFREIVFALWGIYAFVWRGYWTTSSVYSLLFREPMSRACYNHSFVSCVATQMWRLVANILFMGWGSRVMPWALVAGLIVFFGEEVGRWRRTSAKGKGKAF</sequence>
<gene>
    <name evidence="2" type="ORF">B0H66DRAFT_180439</name>
</gene>
<proteinExistence type="predicted"/>
<feature type="transmembrane region" description="Helical" evidence="1">
    <location>
        <begin position="122"/>
        <end position="140"/>
    </location>
</feature>
<keyword evidence="1" id="KW-0812">Transmembrane</keyword>
<reference evidence="2" key="2">
    <citation type="submission" date="2023-06" db="EMBL/GenBank/DDBJ databases">
        <authorList>
            <consortium name="Lawrence Berkeley National Laboratory"/>
            <person name="Haridas S."/>
            <person name="Hensen N."/>
            <person name="Bonometti L."/>
            <person name="Westerberg I."/>
            <person name="Brannstrom I.O."/>
            <person name="Guillou S."/>
            <person name="Cros-Aarteil S."/>
            <person name="Calhoun S."/>
            <person name="Kuo A."/>
            <person name="Mondo S."/>
            <person name="Pangilinan J."/>
            <person name="Riley R."/>
            <person name="Labutti K."/>
            <person name="Andreopoulos B."/>
            <person name="Lipzen A."/>
            <person name="Chen C."/>
            <person name="Yanf M."/>
            <person name="Daum C."/>
            <person name="Ng V."/>
            <person name="Clum A."/>
            <person name="Steindorff A."/>
            <person name="Ohm R."/>
            <person name="Martin F."/>
            <person name="Silar P."/>
            <person name="Natvig D."/>
            <person name="Lalanne C."/>
            <person name="Gautier V."/>
            <person name="Ament-Velasquez S.L."/>
            <person name="Kruys A."/>
            <person name="Hutchinson M.I."/>
            <person name="Powell A.J."/>
            <person name="Barry K."/>
            <person name="Miller A.N."/>
            <person name="Grigoriev I.V."/>
            <person name="Debuchy R."/>
            <person name="Gladieux P."/>
            <person name="Thoren M.H."/>
            <person name="Johannesson H."/>
        </authorList>
    </citation>
    <scope>NUCLEOTIDE SEQUENCE</scope>
    <source>
        <strain evidence="2">CBS 118394</strain>
    </source>
</reference>
<comment type="caution">
    <text evidence="2">The sequence shown here is derived from an EMBL/GenBank/DDBJ whole genome shotgun (WGS) entry which is preliminary data.</text>
</comment>
<dbReference type="AlphaFoldDB" id="A0AAE0IB67"/>
<reference evidence="2" key="1">
    <citation type="journal article" date="2023" name="Mol. Phylogenet. Evol.">
        <title>Genome-scale phylogeny and comparative genomics of the fungal order Sordariales.</title>
        <authorList>
            <person name="Hensen N."/>
            <person name="Bonometti L."/>
            <person name="Westerberg I."/>
            <person name="Brannstrom I.O."/>
            <person name="Guillou S."/>
            <person name="Cros-Aarteil S."/>
            <person name="Calhoun S."/>
            <person name="Haridas S."/>
            <person name="Kuo A."/>
            <person name="Mondo S."/>
            <person name="Pangilinan J."/>
            <person name="Riley R."/>
            <person name="LaButti K."/>
            <person name="Andreopoulos B."/>
            <person name="Lipzen A."/>
            <person name="Chen C."/>
            <person name="Yan M."/>
            <person name="Daum C."/>
            <person name="Ng V."/>
            <person name="Clum A."/>
            <person name="Steindorff A."/>
            <person name="Ohm R.A."/>
            <person name="Martin F."/>
            <person name="Silar P."/>
            <person name="Natvig D.O."/>
            <person name="Lalanne C."/>
            <person name="Gautier V."/>
            <person name="Ament-Velasquez S.L."/>
            <person name="Kruys A."/>
            <person name="Hutchinson M.I."/>
            <person name="Powell A.J."/>
            <person name="Barry K."/>
            <person name="Miller A.N."/>
            <person name="Grigoriev I.V."/>
            <person name="Debuchy R."/>
            <person name="Gladieux P."/>
            <person name="Hiltunen Thoren M."/>
            <person name="Johannesson H."/>
        </authorList>
    </citation>
    <scope>NUCLEOTIDE SEQUENCE</scope>
    <source>
        <strain evidence="2">CBS 118394</strain>
    </source>
</reference>
<dbReference type="EMBL" id="JAUEDM010000003">
    <property type="protein sequence ID" value="KAK3321750.1"/>
    <property type="molecule type" value="Genomic_DNA"/>
</dbReference>